<gene>
    <name evidence="3" type="ORF">POJ06DRAFT_77543</name>
</gene>
<feature type="transmembrane region" description="Helical" evidence="2">
    <location>
        <begin position="178"/>
        <end position="200"/>
    </location>
</feature>
<comment type="caution">
    <text evidence="3">The sequence shown here is derived from an EMBL/GenBank/DDBJ whole genome shotgun (WGS) entry which is preliminary data.</text>
</comment>
<evidence type="ECO:0000313" key="4">
    <source>
        <dbReference type="Proteomes" id="UP001217417"/>
    </source>
</evidence>
<proteinExistence type="predicted"/>
<sequence>MIDQDQSLLTSPLATPPSSPPSLAASDKATSPSREKPVPEIPTTEEIKVRQEDEEEEGYDITTTSYSTLGSSFSLPTTSSSPTSPSLTRSTSVTGLNQTLANLGQQEQTVVTTRVTEPDKSGVFAPLEFIRDGFHKHFTESGTGGGVYSQLEVIFLDLSEKILDLAGRHAKMCARRPLLGAFATLQALFAVIPVVVFLAVVSSVVVGIMAVAIGLALAFILGSTLVLLGCLTIAVVMASVAWMWSAVGILYLQWGYWVYVTYVKPRLFSPSGEDYVEIVVNGEGKIQ</sequence>
<evidence type="ECO:0000313" key="3">
    <source>
        <dbReference type="EMBL" id="KAJ8102132.1"/>
    </source>
</evidence>
<feature type="transmembrane region" description="Helical" evidence="2">
    <location>
        <begin position="206"/>
        <end position="228"/>
    </location>
</feature>
<feature type="transmembrane region" description="Helical" evidence="2">
    <location>
        <begin position="240"/>
        <end position="259"/>
    </location>
</feature>
<dbReference type="GeneID" id="80886710"/>
<feature type="compositionally biased region" description="Low complexity" evidence="1">
    <location>
        <begin position="67"/>
        <end position="91"/>
    </location>
</feature>
<evidence type="ECO:0000256" key="2">
    <source>
        <dbReference type="SAM" id="Phobius"/>
    </source>
</evidence>
<feature type="region of interest" description="Disordered" evidence="1">
    <location>
        <begin position="1"/>
        <end position="91"/>
    </location>
</feature>
<dbReference type="EMBL" id="JARPMG010000003">
    <property type="protein sequence ID" value="KAJ8102132.1"/>
    <property type="molecule type" value="Genomic_DNA"/>
</dbReference>
<dbReference type="Pfam" id="PF16015">
    <property type="entry name" value="Promethin"/>
    <property type="match status" value="1"/>
</dbReference>
<name>A0AAD7QVB3_9ASCO</name>
<accession>A0AAD7QVB3</accession>
<protein>
    <submittedName>
        <fullName evidence="3">Uncharacterized protein</fullName>
    </submittedName>
</protein>
<organism evidence="3 4">
    <name type="scientific">Lipomyces tetrasporus</name>
    <dbReference type="NCBI Taxonomy" id="54092"/>
    <lineage>
        <taxon>Eukaryota</taxon>
        <taxon>Fungi</taxon>
        <taxon>Dikarya</taxon>
        <taxon>Ascomycota</taxon>
        <taxon>Saccharomycotina</taxon>
        <taxon>Lipomycetes</taxon>
        <taxon>Lipomycetales</taxon>
        <taxon>Lipomycetaceae</taxon>
        <taxon>Lipomyces</taxon>
    </lineage>
</organism>
<reference evidence="3" key="1">
    <citation type="submission" date="2023-03" db="EMBL/GenBank/DDBJ databases">
        <title>Near-Complete genome sequence of Lipomyces tetrasporous NRRL Y-64009, an oleaginous yeast capable of growing on lignocellulosic hydrolysates.</title>
        <authorList>
            <consortium name="Lawrence Berkeley National Laboratory"/>
            <person name="Jagtap S.S."/>
            <person name="Liu J.-J."/>
            <person name="Walukiewicz H.E."/>
            <person name="Pangilinan J."/>
            <person name="Lipzen A."/>
            <person name="Ahrendt S."/>
            <person name="Koriabine M."/>
            <person name="Cobaugh K."/>
            <person name="Salamov A."/>
            <person name="Yoshinaga Y."/>
            <person name="Ng V."/>
            <person name="Daum C."/>
            <person name="Grigoriev I.V."/>
            <person name="Slininger P.J."/>
            <person name="Dien B.S."/>
            <person name="Jin Y.-S."/>
            <person name="Rao C.V."/>
        </authorList>
    </citation>
    <scope>NUCLEOTIDE SEQUENCE</scope>
    <source>
        <strain evidence="3">NRRL Y-64009</strain>
    </source>
</reference>
<keyword evidence="4" id="KW-1185">Reference proteome</keyword>
<evidence type="ECO:0000256" key="1">
    <source>
        <dbReference type="SAM" id="MobiDB-lite"/>
    </source>
</evidence>
<keyword evidence="2" id="KW-1133">Transmembrane helix</keyword>
<dbReference type="Proteomes" id="UP001217417">
    <property type="component" value="Unassembled WGS sequence"/>
</dbReference>
<keyword evidence="2" id="KW-0472">Membrane</keyword>
<keyword evidence="2" id="KW-0812">Transmembrane</keyword>
<dbReference type="RefSeq" id="XP_056045582.1">
    <property type="nucleotide sequence ID" value="XM_056191544.1"/>
</dbReference>
<dbReference type="AlphaFoldDB" id="A0AAD7QVB3"/>